<proteinExistence type="predicted"/>
<evidence type="ECO:0000313" key="1">
    <source>
        <dbReference type="EMBL" id="CAJ2660156.1"/>
    </source>
</evidence>
<keyword evidence="2" id="KW-1185">Reference proteome</keyword>
<accession>A0ACB0KU87</accession>
<evidence type="ECO:0000313" key="2">
    <source>
        <dbReference type="Proteomes" id="UP001177021"/>
    </source>
</evidence>
<comment type="caution">
    <text evidence="1">The sequence shown here is derived from an EMBL/GenBank/DDBJ whole genome shotgun (WGS) entry which is preliminary data.</text>
</comment>
<organism evidence="1 2">
    <name type="scientific">Trifolium pratense</name>
    <name type="common">Red clover</name>
    <dbReference type="NCBI Taxonomy" id="57577"/>
    <lineage>
        <taxon>Eukaryota</taxon>
        <taxon>Viridiplantae</taxon>
        <taxon>Streptophyta</taxon>
        <taxon>Embryophyta</taxon>
        <taxon>Tracheophyta</taxon>
        <taxon>Spermatophyta</taxon>
        <taxon>Magnoliopsida</taxon>
        <taxon>eudicotyledons</taxon>
        <taxon>Gunneridae</taxon>
        <taxon>Pentapetalae</taxon>
        <taxon>rosids</taxon>
        <taxon>fabids</taxon>
        <taxon>Fabales</taxon>
        <taxon>Fabaceae</taxon>
        <taxon>Papilionoideae</taxon>
        <taxon>50 kb inversion clade</taxon>
        <taxon>NPAAA clade</taxon>
        <taxon>Hologalegina</taxon>
        <taxon>IRL clade</taxon>
        <taxon>Trifolieae</taxon>
        <taxon>Trifolium</taxon>
    </lineage>
</organism>
<reference evidence="1" key="1">
    <citation type="submission" date="2023-10" db="EMBL/GenBank/DDBJ databases">
        <authorList>
            <person name="Rodriguez Cubillos JULIANA M."/>
            <person name="De Vega J."/>
        </authorList>
    </citation>
    <scope>NUCLEOTIDE SEQUENCE</scope>
</reference>
<dbReference type="EMBL" id="CASHSV030000311">
    <property type="protein sequence ID" value="CAJ2660156.1"/>
    <property type="molecule type" value="Genomic_DNA"/>
</dbReference>
<name>A0ACB0KU87_TRIPR</name>
<sequence length="143" mass="16316">MIIWIQNTFVLCAGEWSSIWRIKAPPKVKKVVRQDCRGFCLLVIDSILQSGGVVGPLSSLYDHSLEDNNQMKGCIMHDCGIEFESHLAYLRLECEKKWKTMKDLQETAIEEFNLDFTCVLEQLKVVYLGIDLGGLGLCMNITW</sequence>
<protein>
    <submittedName>
        <fullName evidence="1">Uncharacterized protein</fullName>
    </submittedName>
</protein>
<gene>
    <name evidence="1" type="ORF">MILVUS5_LOCUS26170</name>
</gene>
<dbReference type="Proteomes" id="UP001177021">
    <property type="component" value="Unassembled WGS sequence"/>
</dbReference>